<name>A0A2B4SSL9_STYPI</name>
<keyword evidence="3" id="KW-1185">Reference proteome</keyword>
<evidence type="ECO:0000256" key="1">
    <source>
        <dbReference type="SAM" id="Coils"/>
    </source>
</evidence>
<protein>
    <submittedName>
        <fullName evidence="2">Uncharacterized protein</fullName>
    </submittedName>
</protein>
<dbReference type="Proteomes" id="UP000225706">
    <property type="component" value="Unassembled WGS sequence"/>
</dbReference>
<proteinExistence type="predicted"/>
<gene>
    <name evidence="2" type="ORF">AWC38_SpisGene1379</name>
</gene>
<reference evidence="3" key="1">
    <citation type="journal article" date="2017" name="bioRxiv">
        <title>Comparative analysis of the genomes of Stylophora pistillata and Acropora digitifera provides evidence for extensive differences between species of corals.</title>
        <authorList>
            <person name="Voolstra C.R."/>
            <person name="Li Y."/>
            <person name="Liew Y.J."/>
            <person name="Baumgarten S."/>
            <person name="Zoccola D."/>
            <person name="Flot J.-F."/>
            <person name="Tambutte S."/>
            <person name="Allemand D."/>
            <person name="Aranda M."/>
        </authorList>
    </citation>
    <scope>NUCLEOTIDE SEQUENCE [LARGE SCALE GENOMIC DNA]</scope>
</reference>
<dbReference type="OrthoDB" id="10333392at2759"/>
<feature type="coiled-coil region" evidence="1">
    <location>
        <begin position="95"/>
        <end position="157"/>
    </location>
</feature>
<organism evidence="2 3">
    <name type="scientific">Stylophora pistillata</name>
    <name type="common">Smooth cauliflower coral</name>
    <dbReference type="NCBI Taxonomy" id="50429"/>
    <lineage>
        <taxon>Eukaryota</taxon>
        <taxon>Metazoa</taxon>
        <taxon>Cnidaria</taxon>
        <taxon>Anthozoa</taxon>
        <taxon>Hexacorallia</taxon>
        <taxon>Scleractinia</taxon>
        <taxon>Astrocoeniina</taxon>
        <taxon>Pocilloporidae</taxon>
        <taxon>Stylophora</taxon>
    </lineage>
</organism>
<evidence type="ECO:0000313" key="2">
    <source>
        <dbReference type="EMBL" id="PFX33674.1"/>
    </source>
</evidence>
<sequence length="197" mass="22885">MDGENHSLSIVSVPRLPVYGGNEAPVRFASLVTAVSRRASDPVSLYGEAKGRRLKERLQEAEEYIDVLQTQHQLVSNLLDQQRIPFPYSMPLTWKAYMENKTAKMEEEIRSLKKESLLKKIALDTTEERCNEQDEQVRKLEEDEINLRRETSDVQRELWDLKLLVKREAGQFSLFQKNHTLDNFSIASLPNLYFTDL</sequence>
<accession>A0A2B4SSL9</accession>
<keyword evidence="1" id="KW-0175">Coiled coil</keyword>
<dbReference type="EMBL" id="LSMT01000009">
    <property type="protein sequence ID" value="PFX33674.1"/>
    <property type="molecule type" value="Genomic_DNA"/>
</dbReference>
<evidence type="ECO:0000313" key="3">
    <source>
        <dbReference type="Proteomes" id="UP000225706"/>
    </source>
</evidence>
<comment type="caution">
    <text evidence="2">The sequence shown here is derived from an EMBL/GenBank/DDBJ whole genome shotgun (WGS) entry which is preliminary data.</text>
</comment>
<dbReference type="AlphaFoldDB" id="A0A2B4SSL9"/>